<sequence>MEHLIEVDSPELACFHEGGHADLALGLGVQVIESELHRGTPRSGGRMRAFGTPEDRNRVGLGGYAAEFYLHKMGRLVKPGGGRLTDKEFMDSAMNNAADDKVSYFGCDFVQQSGLWPGGLDREFMSHGATISNSFMRFQVVESIADALLIKDRLNAQEILASTGLGTPLQYCKKSLLVRVIPLGTTIPPFYGLRCVGQATPE</sequence>
<reference evidence="1 2" key="1">
    <citation type="journal article" date="2017" name="Int. J. Syst. Evol. Microbiol.">
        <title>Oleiagrimonas citrea sp. nov., a marine bacterium isolated from tidal flat sediment and emended description of the genus Oleiagrimonas Fang et al. 2015 and Oleiagrimonas soli.</title>
        <authorList>
            <person name="Yang S.H."/>
            <person name="Seo H.S."/>
            <person name="Seong C.N."/>
            <person name="Kwon K.K."/>
        </authorList>
    </citation>
    <scope>NUCLEOTIDE SEQUENCE [LARGE SCALE GENOMIC DNA]</scope>
    <source>
        <strain evidence="1 2">MEBiC09124</strain>
    </source>
</reference>
<keyword evidence="2" id="KW-1185">Reference proteome</keyword>
<gene>
    <name evidence="1" type="ORF">HF690_00150</name>
</gene>
<dbReference type="RefSeq" id="WP_168608041.1">
    <property type="nucleotide sequence ID" value="NZ_JAAZQD010000001.1"/>
</dbReference>
<evidence type="ECO:0000313" key="1">
    <source>
        <dbReference type="EMBL" id="NKZ37362.1"/>
    </source>
</evidence>
<evidence type="ECO:0008006" key="3">
    <source>
        <dbReference type="Google" id="ProtNLM"/>
    </source>
</evidence>
<dbReference type="Proteomes" id="UP000541636">
    <property type="component" value="Unassembled WGS sequence"/>
</dbReference>
<comment type="caution">
    <text evidence="1">The sequence shown here is derived from an EMBL/GenBank/DDBJ whole genome shotgun (WGS) entry which is preliminary data.</text>
</comment>
<protein>
    <recommendedName>
        <fullName evidence="3">Peptidase M41 domain-containing protein</fullName>
    </recommendedName>
</protein>
<proteinExistence type="predicted"/>
<name>A0A846ZGE4_9GAMM</name>
<dbReference type="EMBL" id="JAAZQD010000001">
    <property type="protein sequence ID" value="NKZ37362.1"/>
    <property type="molecule type" value="Genomic_DNA"/>
</dbReference>
<evidence type="ECO:0000313" key="2">
    <source>
        <dbReference type="Proteomes" id="UP000541636"/>
    </source>
</evidence>
<dbReference type="AlphaFoldDB" id="A0A846ZGE4"/>
<accession>A0A846ZGE4</accession>
<organism evidence="1 2">
    <name type="scientific">Oleiagrimonas citrea</name>
    <dbReference type="NCBI Taxonomy" id="1665687"/>
    <lineage>
        <taxon>Bacteria</taxon>
        <taxon>Pseudomonadati</taxon>
        <taxon>Pseudomonadota</taxon>
        <taxon>Gammaproteobacteria</taxon>
        <taxon>Lysobacterales</taxon>
        <taxon>Rhodanobacteraceae</taxon>
        <taxon>Oleiagrimonas</taxon>
    </lineage>
</organism>